<evidence type="ECO:0000259" key="12">
    <source>
        <dbReference type="Pfam" id="PF01259"/>
    </source>
</evidence>
<name>A0A022L568_9MICO</name>
<dbReference type="UniPathway" id="UPA00074">
    <property type="reaction ID" value="UER00131"/>
</dbReference>
<dbReference type="GO" id="GO:0005737">
    <property type="term" value="C:cytoplasm"/>
    <property type="evidence" value="ECO:0007669"/>
    <property type="project" value="TreeGrafter"/>
</dbReference>
<comment type="catalytic activity">
    <reaction evidence="10 11">
        <text>5-amino-1-(5-phospho-D-ribosyl)imidazole-4-carboxylate + L-aspartate + ATP = (2S)-2-[5-amino-1-(5-phospho-beta-D-ribosyl)imidazole-4-carboxamido]succinate + ADP + phosphate + 2 H(+)</text>
        <dbReference type="Rhea" id="RHEA:22628"/>
        <dbReference type="ChEBI" id="CHEBI:15378"/>
        <dbReference type="ChEBI" id="CHEBI:29991"/>
        <dbReference type="ChEBI" id="CHEBI:30616"/>
        <dbReference type="ChEBI" id="CHEBI:43474"/>
        <dbReference type="ChEBI" id="CHEBI:58443"/>
        <dbReference type="ChEBI" id="CHEBI:77657"/>
        <dbReference type="ChEBI" id="CHEBI:456216"/>
        <dbReference type="EC" id="6.3.2.6"/>
    </reaction>
</comment>
<dbReference type="AlphaFoldDB" id="A0A022L568"/>
<dbReference type="SUPFAM" id="SSF56104">
    <property type="entry name" value="SAICAR synthase-like"/>
    <property type="match status" value="1"/>
</dbReference>
<dbReference type="InterPro" id="IPR001636">
    <property type="entry name" value="SAICAR_synth"/>
</dbReference>
<dbReference type="PANTHER" id="PTHR43700:SF1">
    <property type="entry name" value="PHOSPHORIBOSYLAMINOIMIDAZOLE-SUCCINOCARBOXAMIDE SYNTHASE"/>
    <property type="match status" value="1"/>
</dbReference>
<evidence type="ECO:0000256" key="6">
    <source>
        <dbReference type="ARBA" id="ARBA00022741"/>
    </source>
</evidence>
<dbReference type="PROSITE" id="PS01057">
    <property type="entry name" value="SAICAR_SYNTHETASE_1"/>
    <property type="match status" value="1"/>
</dbReference>
<keyword evidence="7 11" id="KW-0658">Purine biosynthesis</keyword>
<keyword evidence="14" id="KW-1185">Reference proteome</keyword>
<dbReference type="GO" id="GO:0004639">
    <property type="term" value="F:phosphoribosylaminoimidazolesuccinocarboxamide synthase activity"/>
    <property type="evidence" value="ECO:0007669"/>
    <property type="project" value="UniProtKB-UniRule"/>
</dbReference>
<protein>
    <recommendedName>
        <fullName evidence="4 11">Phosphoribosylaminoimidazole-succinocarboxamide synthase</fullName>
        <ecNumber evidence="3 11">6.3.2.6</ecNumber>
    </recommendedName>
    <alternativeName>
        <fullName evidence="9 11">SAICAR synthetase</fullName>
    </alternativeName>
</protein>
<dbReference type="CDD" id="cd01414">
    <property type="entry name" value="SAICAR_synt_Sc"/>
    <property type="match status" value="1"/>
</dbReference>
<dbReference type="RefSeq" id="WP_017824560.1">
    <property type="nucleotide sequence ID" value="NZ_KB403091.1"/>
</dbReference>
<dbReference type="Gene3D" id="3.30.470.20">
    <property type="entry name" value="ATP-grasp fold, B domain"/>
    <property type="match status" value="1"/>
</dbReference>
<dbReference type="PROSITE" id="PS01058">
    <property type="entry name" value="SAICAR_SYNTHETASE_2"/>
    <property type="match status" value="1"/>
</dbReference>
<keyword evidence="6 11" id="KW-0547">Nucleotide-binding</keyword>
<dbReference type="NCBIfam" id="NF010568">
    <property type="entry name" value="PRK13961.1"/>
    <property type="match status" value="1"/>
</dbReference>
<evidence type="ECO:0000256" key="8">
    <source>
        <dbReference type="ARBA" id="ARBA00022840"/>
    </source>
</evidence>
<evidence type="ECO:0000313" key="13">
    <source>
        <dbReference type="EMBL" id="EYT51133.1"/>
    </source>
</evidence>
<dbReference type="EMBL" id="AORC01000002">
    <property type="protein sequence ID" value="EYT51133.1"/>
    <property type="molecule type" value="Genomic_DNA"/>
</dbReference>
<dbReference type="NCBIfam" id="TIGR00081">
    <property type="entry name" value="purC"/>
    <property type="match status" value="1"/>
</dbReference>
<evidence type="ECO:0000256" key="3">
    <source>
        <dbReference type="ARBA" id="ARBA00012217"/>
    </source>
</evidence>
<dbReference type="InterPro" id="IPR028923">
    <property type="entry name" value="SAICAR_synt/ADE2_N"/>
</dbReference>
<dbReference type="Pfam" id="PF01259">
    <property type="entry name" value="SAICAR_synt"/>
    <property type="match status" value="1"/>
</dbReference>
<evidence type="ECO:0000256" key="10">
    <source>
        <dbReference type="ARBA" id="ARBA00048475"/>
    </source>
</evidence>
<proteinExistence type="inferred from homology"/>
<evidence type="ECO:0000256" key="9">
    <source>
        <dbReference type="ARBA" id="ARBA00030409"/>
    </source>
</evidence>
<dbReference type="STRING" id="1249481.D641_0101300"/>
<accession>A0A022L568</accession>
<keyword evidence="5 11" id="KW-0436">Ligase</keyword>
<dbReference type="HOGENOM" id="CLU_045637_0_0_11"/>
<evidence type="ECO:0000256" key="5">
    <source>
        <dbReference type="ARBA" id="ARBA00022598"/>
    </source>
</evidence>
<dbReference type="InterPro" id="IPR018236">
    <property type="entry name" value="SAICAR_synthetase_CS"/>
</dbReference>
<keyword evidence="8 11" id="KW-0067">ATP-binding</keyword>
<comment type="pathway">
    <text evidence="1 11">Purine metabolism; IMP biosynthesis via de novo pathway; 5-amino-1-(5-phospho-D-ribosyl)imidazole-4-carboxamide from 5-amino-1-(5-phospho-D-ribosyl)imidazole-4-carboxylate: step 1/2.</text>
</comment>
<comment type="caution">
    <text evidence="13">The sequence shown here is derived from an EMBL/GenBank/DDBJ whole genome shotgun (WGS) entry which is preliminary data.</text>
</comment>
<evidence type="ECO:0000256" key="7">
    <source>
        <dbReference type="ARBA" id="ARBA00022755"/>
    </source>
</evidence>
<gene>
    <name evidence="11" type="primary">purC</name>
    <name evidence="13" type="ORF">D641_0101300</name>
</gene>
<feature type="domain" description="SAICAR synthetase/ADE2 N-terminal" evidence="12">
    <location>
        <begin position="26"/>
        <end position="278"/>
    </location>
</feature>
<dbReference type="Gene3D" id="3.30.200.20">
    <property type="entry name" value="Phosphorylase Kinase, domain 1"/>
    <property type="match status" value="1"/>
</dbReference>
<dbReference type="GO" id="GO:0006189">
    <property type="term" value="P:'de novo' IMP biosynthetic process"/>
    <property type="evidence" value="ECO:0007669"/>
    <property type="project" value="UniProtKB-UniRule"/>
</dbReference>
<sequence>MSTERDGSTETLLTAPVLPGWDHAVGGKVRELYVPAGTDPAEATEVLMVATDRISAYDHALQPGIPDKGRILTAISLFWFEQLADLVPNHVLSAQDVPTEVAGRALRCRGLDMVPLECVARSYLTGSGLADYRASGAVGGHHLPTGLTEASRLDPAIFTPATKAEQGDHDENITVEEARERLGAALVDALEHLTLAVYERARAIAAERGILLADTKLEFGHSRTDGTLLLGDEVLTPDSSRFWSAADYREGRTQPSLDKQFVRDWLTSPASGWDRAADAPPPALPAEVVEQTRSRYVEAYERLTGRQF</sequence>
<dbReference type="PANTHER" id="PTHR43700">
    <property type="entry name" value="PHOSPHORIBOSYLAMINOIMIDAZOLE-SUCCINOCARBOXAMIDE SYNTHASE"/>
    <property type="match status" value="1"/>
</dbReference>
<evidence type="ECO:0000256" key="2">
    <source>
        <dbReference type="ARBA" id="ARBA00010190"/>
    </source>
</evidence>
<dbReference type="OrthoDB" id="9801549at2"/>
<dbReference type="GO" id="GO:0005524">
    <property type="term" value="F:ATP binding"/>
    <property type="evidence" value="ECO:0007669"/>
    <property type="project" value="UniProtKB-KW"/>
</dbReference>
<organism evidence="13 14">
    <name type="scientific">Brachybacterium muris UCD-AY4</name>
    <dbReference type="NCBI Taxonomy" id="1249481"/>
    <lineage>
        <taxon>Bacteria</taxon>
        <taxon>Bacillati</taxon>
        <taxon>Actinomycetota</taxon>
        <taxon>Actinomycetes</taxon>
        <taxon>Micrococcales</taxon>
        <taxon>Dermabacteraceae</taxon>
        <taxon>Brachybacterium</taxon>
    </lineage>
</organism>
<evidence type="ECO:0000256" key="11">
    <source>
        <dbReference type="HAMAP-Rule" id="MF_00137"/>
    </source>
</evidence>
<comment type="similarity">
    <text evidence="2 11">Belongs to the SAICAR synthetase family.</text>
</comment>
<reference evidence="13 14" key="1">
    <citation type="journal article" date="2013" name="Genome Announc.">
        <title>Draft genome sequence of an Actinobacterium, Brachybacterium muris strain UCD-AY4.</title>
        <authorList>
            <person name="Lo J.R."/>
            <person name="Lang J.M."/>
            <person name="Darling A.E."/>
            <person name="Eisen J.A."/>
            <person name="Coil D.A."/>
        </authorList>
    </citation>
    <scope>NUCLEOTIDE SEQUENCE [LARGE SCALE GENOMIC DNA]</scope>
    <source>
        <strain evidence="13 14">UCD-AY4</strain>
    </source>
</reference>
<evidence type="ECO:0000256" key="4">
    <source>
        <dbReference type="ARBA" id="ARBA00016460"/>
    </source>
</evidence>
<dbReference type="Proteomes" id="UP000019754">
    <property type="component" value="Unassembled WGS sequence"/>
</dbReference>
<dbReference type="FunFam" id="3.30.470.20:FF:000015">
    <property type="entry name" value="Phosphoribosylaminoimidazole-succinocarboxamide synthase"/>
    <property type="match status" value="1"/>
</dbReference>
<dbReference type="EC" id="6.3.2.6" evidence="3 11"/>
<evidence type="ECO:0000256" key="1">
    <source>
        <dbReference type="ARBA" id="ARBA00004672"/>
    </source>
</evidence>
<dbReference type="HAMAP" id="MF_00137">
    <property type="entry name" value="SAICAR_synth"/>
    <property type="match status" value="1"/>
</dbReference>
<evidence type="ECO:0000313" key="14">
    <source>
        <dbReference type="Proteomes" id="UP000019754"/>
    </source>
</evidence>